<dbReference type="AlphaFoldDB" id="A0A0A8YED1"/>
<name>A0A0A8YED1_ARUDO</name>
<sequence length="29" mass="3532">MQAVHRCTEDFQFSATKEYSMLELSYFRL</sequence>
<protein>
    <submittedName>
        <fullName evidence="1">Uncharacterized protein</fullName>
    </submittedName>
</protein>
<proteinExistence type="predicted"/>
<dbReference type="EMBL" id="GBRH01273416">
    <property type="protein sequence ID" value="JAD24479.1"/>
    <property type="molecule type" value="Transcribed_RNA"/>
</dbReference>
<evidence type="ECO:0000313" key="1">
    <source>
        <dbReference type="EMBL" id="JAD24479.1"/>
    </source>
</evidence>
<reference evidence="1" key="1">
    <citation type="submission" date="2014-09" db="EMBL/GenBank/DDBJ databases">
        <authorList>
            <person name="Magalhaes I.L.F."/>
            <person name="Oliveira U."/>
            <person name="Santos F.R."/>
            <person name="Vidigal T.H.D.A."/>
            <person name="Brescovit A.D."/>
            <person name="Santos A.J."/>
        </authorList>
    </citation>
    <scope>NUCLEOTIDE SEQUENCE</scope>
    <source>
        <tissue evidence="1">Shoot tissue taken approximately 20 cm above the soil surface</tissue>
    </source>
</reference>
<organism evidence="1">
    <name type="scientific">Arundo donax</name>
    <name type="common">Giant reed</name>
    <name type="synonym">Donax arundinaceus</name>
    <dbReference type="NCBI Taxonomy" id="35708"/>
    <lineage>
        <taxon>Eukaryota</taxon>
        <taxon>Viridiplantae</taxon>
        <taxon>Streptophyta</taxon>
        <taxon>Embryophyta</taxon>
        <taxon>Tracheophyta</taxon>
        <taxon>Spermatophyta</taxon>
        <taxon>Magnoliopsida</taxon>
        <taxon>Liliopsida</taxon>
        <taxon>Poales</taxon>
        <taxon>Poaceae</taxon>
        <taxon>PACMAD clade</taxon>
        <taxon>Arundinoideae</taxon>
        <taxon>Arundineae</taxon>
        <taxon>Arundo</taxon>
    </lineage>
</organism>
<accession>A0A0A8YED1</accession>
<reference evidence="1" key="2">
    <citation type="journal article" date="2015" name="Data Brief">
        <title>Shoot transcriptome of the giant reed, Arundo donax.</title>
        <authorList>
            <person name="Barrero R.A."/>
            <person name="Guerrero F.D."/>
            <person name="Moolhuijzen P."/>
            <person name="Goolsby J.A."/>
            <person name="Tidwell J."/>
            <person name="Bellgard S.E."/>
            <person name="Bellgard M.I."/>
        </authorList>
    </citation>
    <scope>NUCLEOTIDE SEQUENCE</scope>
    <source>
        <tissue evidence="1">Shoot tissue taken approximately 20 cm above the soil surface</tissue>
    </source>
</reference>